<dbReference type="Gene3D" id="3.30.420.10">
    <property type="entry name" value="Ribonuclease H-like superfamily/Ribonuclease H"/>
    <property type="match status" value="1"/>
</dbReference>
<dbReference type="EMBL" id="BPQG01000108">
    <property type="protein sequence ID" value="GJD47020.1"/>
    <property type="molecule type" value="Genomic_DNA"/>
</dbReference>
<proteinExistence type="predicted"/>
<dbReference type="SUPFAM" id="SSF53098">
    <property type="entry name" value="Ribonuclease H-like"/>
    <property type="match status" value="1"/>
</dbReference>
<dbReference type="InterPro" id="IPR045290">
    <property type="entry name" value="MOC1-like"/>
</dbReference>
<evidence type="ECO:0000313" key="2">
    <source>
        <dbReference type="Proteomes" id="UP001055117"/>
    </source>
</evidence>
<dbReference type="InterPro" id="IPR036397">
    <property type="entry name" value="RNaseH_sf"/>
</dbReference>
<gene>
    <name evidence="1" type="ORF">AFCDBAGC_4905</name>
</gene>
<reference evidence="1 2" key="1">
    <citation type="journal article" date="2021" name="Front. Microbiol.">
        <title>Comprehensive Comparative Genomics and Phenotyping of Methylobacterium Species.</title>
        <authorList>
            <person name="Alessa O."/>
            <person name="Ogura Y."/>
            <person name="Fujitani Y."/>
            <person name="Takami H."/>
            <person name="Hayashi T."/>
            <person name="Sahin N."/>
            <person name="Tani A."/>
        </authorList>
    </citation>
    <scope>NUCLEOTIDE SEQUENCE [LARGE SCALE GENOMIC DNA]</scope>
    <source>
        <strain evidence="1 2">DSM 23679</strain>
    </source>
</reference>
<comment type="caution">
    <text evidence="1">The sequence shown here is derived from an EMBL/GenBank/DDBJ whole genome shotgun (WGS) entry which is preliminary data.</text>
</comment>
<evidence type="ECO:0000313" key="1">
    <source>
        <dbReference type="EMBL" id="GJD47020.1"/>
    </source>
</evidence>
<keyword evidence="2" id="KW-1185">Reference proteome</keyword>
<accession>A0ABQ4QQD1</accession>
<dbReference type="RefSeq" id="WP_238273228.1">
    <property type="nucleotide sequence ID" value="NZ_BPQG01000108.1"/>
</dbReference>
<dbReference type="CDD" id="cd22992">
    <property type="entry name" value="MOC1"/>
    <property type="match status" value="1"/>
</dbReference>
<dbReference type="PANTHER" id="PTHR36015">
    <property type="entry name" value="HOLLIDAY JUNCTION RESOLVASE MOC1, CHLOROPLASTIC-RELATED"/>
    <property type="match status" value="1"/>
</dbReference>
<dbReference type="Proteomes" id="UP001055117">
    <property type="component" value="Unassembled WGS sequence"/>
</dbReference>
<sequence>MTAAPEICIAAIDPGLTGAICFFFPALSDRVSVEDMPVVNGEVDVSILARRIRQLAPTFIVVEQVGPMPRDGCRQAFGLGTAYAAAKATVTLCTVPLHLVTPQVWKRHHRLIGADDPKEAGRALALRLFPASAEHFARKKDHNRSDAALIAAYAAAAITSGRAE</sequence>
<dbReference type="PANTHER" id="PTHR36015:SF6">
    <property type="entry name" value="HOLLIDAY JUNCTION RESOLVASE MOC1, CHLOROPLASTIC-RELATED"/>
    <property type="match status" value="1"/>
</dbReference>
<name>A0ABQ4QQD1_9HYPH</name>
<dbReference type="InterPro" id="IPR012337">
    <property type="entry name" value="RNaseH-like_sf"/>
</dbReference>
<organism evidence="1 2">
    <name type="scientific">Methylobacterium cerastii</name>
    <dbReference type="NCBI Taxonomy" id="932741"/>
    <lineage>
        <taxon>Bacteria</taxon>
        <taxon>Pseudomonadati</taxon>
        <taxon>Pseudomonadota</taxon>
        <taxon>Alphaproteobacteria</taxon>
        <taxon>Hyphomicrobiales</taxon>
        <taxon>Methylobacteriaceae</taxon>
        <taxon>Methylobacterium</taxon>
    </lineage>
</organism>
<protein>
    <submittedName>
        <fullName evidence="1">Uncharacterized protein</fullName>
    </submittedName>
</protein>